<dbReference type="GO" id="GO:0005524">
    <property type="term" value="F:ATP binding"/>
    <property type="evidence" value="ECO:0007669"/>
    <property type="project" value="UniProtKB-UniRule"/>
</dbReference>
<dbReference type="InterPro" id="IPR003593">
    <property type="entry name" value="AAA+_ATPase"/>
</dbReference>
<sequence length="172" mass="19529">MKIVITGKPGIGKTTVVKKVAGELGKKAIGFYTEEYRDKKGKREGFKIKTLYGEEGILASKKLDSPYRVGSYGVNINKFEKVVIPVLEEALNGNKVVIIDEIGKMELFSEKFIRLVKKLFSSDRDIIATVPVKNVHPVVKWIKDRPDIILIHLDYSNRDKVPEEILKLMEKK</sequence>
<dbReference type="AlphaFoldDB" id="A0A285NJZ3"/>
<evidence type="ECO:0000313" key="6">
    <source>
        <dbReference type="EMBL" id="SNZ08196.1"/>
    </source>
</evidence>
<protein>
    <recommendedName>
        <fullName evidence="4">Nucleoside-triphosphatase SAMN06265182_1207</fullName>
        <shortName evidence="4">NTPase</shortName>
        <ecNumber evidence="4">3.6.1.15</ecNumber>
    </recommendedName>
    <alternativeName>
        <fullName evidence="4">Nucleoside triphosphate phosphohydrolase</fullName>
    </alternativeName>
</protein>
<dbReference type="Gene3D" id="3.40.50.300">
    <property type="entry name" value="P-loop containing nucleotide triphosphate hydrolases"/>
    <property type="match status" value="1"/>
</dbReference>
<accession>A0A285NJZ3</accession>
<dbReference type="OrthoDB" id="9786803at2"/>
<evidence type="ECO:0000256" key="2">
    <source>
        <dbReference type="ARBA" id="ARBA00022801"/>
    </source>
</evidence>
<evidence type="ECO:0000256" key="1">
    <source>
        <dbReference type="ARBA" id="ARBA00022741"/>
    </source>
</evidence>
<dbReference type="Proteomes" id="UP000219036">
    <property type="component" value="Unassembled WGS sequence"/>
</dbReference>
<evidence type="ECO:0000256" key="3">
    <source>
        <dbReference type="ARBA" id="ARBA00022840"/>
    </source>
</evidence>
<evidence type="ECO:0000259" key="5">
    <source>
        <dbReference type="SMART" id="SM00382"/>
    </source>
</evidence>
<proteinExistence type="inferred from homology"/>
<dbReference type="InterPro" id="IPR027417">
    <property type="entry name" value="P-loop_NTPase"/>
</dbReference>
<dbReference type="EMBL" id="OBEI01000004">
    <property type="protein sequence ID" value="SNZ08196.1"/>
    <property type="molecule type" value="Genomic_DNA"/>
</dbReference>
<feature type="binding site" evidence="4">
    <location>
        <begin position="7"/>
        <end position="14"/>
    </location>
    <ligand>
        <name>ATP</name>
        <dbReference type="ChEBI" id="CHEBI:30616"/>
    </ligand>
</feature>
<keyword evidence="2 4" id="KW-0378">Hydrolase</keyword>
<keyword evidence="3 4" id="KW-0067">ATP-binding</keyword>
<dbReference type="PANTHER" id="PTHR43146">
    <property type="entry name" value="CANCER-RELATED NUCLEOSIDE-TRIPHOSPHATASE"/>
    <property type="match status" value="1"/>
</dbReference>
<dbReference type="InterPro" id="IPR004948">
    <property type="entry name" value="Nuc-triphosphatase_THEP1"/>
</dbReference>
<dbReference type="GO" id="GO:0017111">
    <property type="term" value="F:ribonucleoside triphosphate phosphatase activity"/>
    <property type="evidence" value="ECO:0007669"/>
    <property type="project" value="UniProtKB-UniRule"/>
</dbReference>
<name>A0A285NJZ3_9AQUI</name>
<comment type="similarity">
    <text evidence="4">Belongs to the THEP1 NTPase family.</text>
</comment>
<evidence type="ECO:0000313" key="7">
    <source>
        <dbReference type="Proteomes" id="UP000219036"/>
    </source>
</evidence>
<reference evidence="7" key="1">
    <citation type="submission" date="2017-09" db="EMBL/GenBank/DDBJ databases">
        <authorList>
            <person name="Varghese N."/>
            <person name="Submissions S."/>
        </authorList>
    </citation>
    <scope>NUCLEOTIDE SEQUENCE [LARGE SCALE GENOMIC DNA]</scope>
    <source>
        <strain evidence="7">DSM 15103</strain>
    </source>
</reference>
<gene>
    <name evidence="6" type="ORF">SAMN06265182_1207</name>
</gene>
<dbReference type="NCBIfam" id="NF010248">
    <property type="entry name" value="PRK13695.1"/>
    <property type="match status" value="1"/>
</dbReference>
<dbReference type="EC" id="3.6.1.15" evidence="4"/>
<dbReference type="PANTHER" id="PTHR43146:SF1">
    <property type="entry name" value="CANCER-RELATED NUCLEOSIDE-TRIPHOSPHATASE"/>
    <property type="match status" value="1"/>
</dbReference>
<dbReference type="HAMAP" id="MF_00796">
    <property type="entry name" value="NTPase_1"/>
    <property type="match status" value="1"/>
</dbReference>
<dbReference type="Pfam" id="PF03266">
    <property type="entry name" value="NTPase_1"/>
    <property type="match status" value="1"/>
</dbReference>
<evidence type="ECO:0000256" key="4">
    <source>
        <dbReference type="HAMAP-Rule" id="MF_00796"/>
    </source>
</evidence>
<organism evidence="6 7">
    <name type="scientific">Persephonella hydrogeniphila</name>
    <dbReference type="NCBI Taxonomy" id="198703"/>
    <lineage>
        <taxon>Bacteria</taxon>
        <taxon>Pseudomonadati</taxon>
        <taxon>Aquificota</taxon>
        <taxon>Aquificia</taxon>
        <taxon>Aquificales</taxon>
        <taxon>Hydrogenothermaceae</taxon>
        <taxon>Persephonella</taxon>
    </lineage>
</organism>
<dbReference type="SUPFAM" id="SSF52540">
    <property type="entry name" value="P-loop containing nucleoside triphosphate hydrolases"/>
    <property type="match status" value="1"/>
</dbReference>
<keyword evidence="1 4" id="KW-0547">Nucleotide-binding</keyword>
<comment type="function">
    <text evidence="4">Has nucleotide phosphatase activity towards ATP, GTP, CTP, TTP and UTP. May hydrolyze nucleoside diphosphates with lower efficiency.</text>
</comment>
<dbReference type="SMART" id="SM00382">
    <property type="entry name" value="AAA"/>
    <property type="match status" value="1"/>
</dbReference>
<feature type="binding site" evidence="4">
    <location>
        <begin position="96"/>
        <end position="103"/>
    </location>
    <ligand>
        <name>ATP</name>
        <dbReference type="ChEBI" id="CHEBI:30616"/>
    </ligand>
</feature>
<comment type="catalytic activity">
    <reaction evidence="4">
        <text>a ribonucleoside 5'-triphosphate + H2O = a ribonucleoside 5'-diphosphate + phosphate + H(+)</text>
        <dbReference type="Rhea" id="RHEA:23680"/>
        <dbReference type="ChEBI" id="CHEBI:15377"/>
        <dbReference type="ChEBI" id="CHEBI:15378"/>
        <dbReference type="ChEBI" id="CHEBI:43474"/>
        <dbReference type="ChEBI" id="CHEBI:57930"/>
        <dbReference type="ChEBI" id="CHEBI:61557"/>
        <dbReference type="EC" id="3.6.1.15"/>
    </reaction>
</comment>
<feature type="domain" description="AAA+ ATPase" evidence="5">
    <location>
        <begin position="2"/>
        <end position="159"/>
    </location>
</feature>
<dbReference type="RefSeq" id="WP_097000378.1">
    <property type="nucleotide sequence ID" value="NZ_OBEI01000004.1"/>
</dbReference>
<keyword evidence="7" id="KW-1185">Reference proteome</keyword>